<dbReference type="AlphaFoldDB" id="A0A6J4ULF8"/>
<keyword evidence="2" id="KW-1133">Transmembrane helix</keyword>
<evidence type="ECO:0008006" key="4">
    <source>
        <dbReference type="Google" id="ProtNLM"/>
    </source>
</evidence>
<evidence type="ECO:0000313" key="3">
    <source>
        <dbReference type="EMBL" id="CAA9552325.1"/>
    </source>
</evidence>
<sequence length="196" mass="21368">MQFLVLLLPLIIGLTWARLFRPGNPLEGQTLIVVPLPFLARLRMHLAPIALSLGIAVVLAILDLIPWRGLIVPLISGALLLLIPVRYTLTDAGIRLGWTEFRRWTEFAGVRRAPGGARLVGAPGARGFHIWLSASRGDDEFLHFLRQIVTNAYKGRGTGAYRTPVSQATQLTDPNQDAPPSHIAAFASDGPGTRDI</sequence>
<feature type="transmembrane region" description="Helical" evidence="2">
    <location>
        <begin position="43"/>
        <end position="62"/>
    </location>
</feature>
<name>A0A6J4ULF8_9BACT</name>
<feature type="region of interest" description="Disordered" evidence="1">
    <location>
        <begin position="170"/>
        <end position="196"/>
    </location>
</feature>
<organism evidence="3">
    <name type="scientific">uncultured Thermomicrobiales bacterium</name>
    <dbReference type="NCBI Taxonomy" id="1645740"/>
    <lineage>
        <taxon>Bacteria</taxon>
        <taxon>Pseudomonadati</taxon>
        <taxon>Thermomicrobiota</taxon>
        <taxon>Thermomicrobia</taxon>
        <taxon>Thermomicrobiales</taxon>
        <taxon>environmental samples</taxon>
    </lineage>
</organism>
<keyword evidence="2" id="KW-0812">Transmembrane</keyword>
<reference evidence="3" key="1">
    <citation type="submission" date="2020-02" db="EMBL/GenBank/DDBJ databases">
        <authorList>
            <person name="Meier V. D."/>
        </authorList>
    </citation>
    <scope>NUCLEOTIDE SEQUENCE</scope>
    <source>
        <strain evidence="3">AVDCRST_MAG43</strain>
    </source>
</reference>
<keyword evidence="2" id="KW-0472">Membrane</keyword>
<proteinExistence type="predicted"/>
<dbReference type="EMBL" id="CADCWI010000059">
    <property type="protein sequence ID" value="CAA9552325.1"/>
    <property type="molecule type" value="Genomic_DNA"/>
</dbReference>
<accession>A0A6J4ULF8</accession>
<protein>
    <recommendedName>
        <fullName evidence="4">DUF5673 domain-containing protein</fullName>
    </recommendedName>
</protein>
<gene>
    <name evidence="3" type="ORF">AVDCRST_MAG43-1172</name>
</gene>
<evidence type="ECO:0000256" key="2">
    <source>
        <dbReference type="SAM" id="Phobius"/>
    </source>
</evidence>
<feature type="transmembrane region" description="Helical" evidence="2">
    <location>
        <begin position="69"/>
        <end position="87"/>
    </location>
</feature>
<evidence type="ECO:0000256" key="1">
    <source>
        <dbReference type="SAM" id="MobiDB-lite"/>
    </source>
</evidence>